<keyword evidence="1" id="KW-0732">Signal</keyword>
<dbReference type="Proteomes" id="UP000799436">
    <property type="component" value="Unassembled WGS sequence"/>
</dbReference>
<organism evidence="2 3">
    <name type="scientific">Teratosphaeria nubilosa</name>
    <dbReference type="NCBI Taxonomy" id="161662"/>
    <lineage>
        <taxon>Eukaryota</taxon>
        <taxon>Fungi</taxon>
        <taxon>Dikarya</taxon>
        <taxon>Ascomycota</taxon>
        <taxon>Pezizomycotina</taxon>
        <taxon>Dothideomycetes</taxon>
        <taxon>Dothideomycetidae</taxon>
        <taxon>Mycosphaerellales</taxon>
        <taxon>Teratosphaeriaceae</taxon>
        <taxon>Teratosphaeria</taxon>
    </lineage>
</organism>
<dbReference type="EMBL" id="ML995808">
    <property type="protein sequence ID" value="KAF2774457.1"/>
    <property type="molecule type" value="Genomic_DNA"/>
</dbReference>
<gene>
    <name evidence="2" type="ORF">EJ03DRAFT_323035</name>
</gene>
<protein>
    <recommendedName>
        <fullName evidence="4">Extracellular membrane protein CFEM domain-containing protein</fullName>
    </recommendedName>
</protein>
<evidence type="ECO:0000313" key="3">
    <source>
        <dbReference type="Proteomes" id="UP000799436"/>
    </source>
</evidence>
<feature type="chain" id="PRO_5026326213" description="Extracellular membrane protein CFEM domain-containing protein" evidence="1">
    <location>
        <begin position="21"/>
        <end position="116"/>
    </location>
</feature>
<sequence>MQFPHFQTAIILLLASAIHGCPYAERGNYCQCVYFPKKAKAPVYAKDATKKACAAYPHLSGEPAYSFDERLDLCWDKAGSSAGKLQLCINDFQNGCGGAPFYGNCVMESNDKNVLH</sequence>
<name>A0A6G1LNG7_9PEZI</name>
<keyword evidence="3" id="KW-1185">Reference proteome</keyword>
<feature type="signal peptide" evidence="1">
    <location>
        <begin position="1"/>
        <end position="20"/>
    </location>
</feature>
<evidence type="ECO:0000256" key="1">
    <source>
        <dbReference type="SAM" id="SignalP"/>
    </source>
</evidence>
<evidence type="ECO:0008006" key="4">
    <source>
        <dbReference type="Google" id="ProtNLM"/>
    </source>
</evidence>
<evidence type="ECO:0000313" key="2">
    <source>
        <dbReference type="EMBL" id="KAF2774457.1"/>
    </source>
</evidence>
<proteinExistence type="predicted"/>
<accession>A0A6G1LNG7</accession>
<reference evidence="2" key="1">
    <citation type="journal article" date="2020" name="Stud. Mycol.">
        <title>101 Dothideomycetes genomes: a test case for predicting lifestyles and emergence of pathogens.</title>
        <authorList>
            <person name="Haridas S."/>
            <person name="Albert R."/>
            <person name="Binder M."/>
            <person name="Bloem J."/>
            <person name="Labutti K."/>
            <person name="Salamov A."/>
            <person name="Andreopoulos B."/>
            <person name="Baker S."/>
            <person name="Barry K."/>
            <person name="Bills G."/>
            <person name="Bluhm B."/>
            <person name="Cannon C."/>
            <person name="Castanera R."/>
            <person name="Culley D."/>
            <person name="Daum C."/>
            <person name="Ezra D."/>
            <person name="Gonzalez J."/>
            <person name="Henrissat B."/>
            <person name="Kuo A."/>
            <person name="Liang C."/>
            <person name="Lipzen A."/>
            <person name="Lutzoni F."/>
            <person name="Magnuson J."/>
            <person name="Mondo S."/>
            <person name="Nolan M."/>
            <person name="Ohm R."/>
            <person name="Pangilinan J."/>
            <person name="Park H.-J."/>
            <person name="Ramirez L."/>
            <person name="Alfaro M."/>
            <person name="Sun H."/>
            <person name="Tritt A."/>
            <person name="Yoshinaga Y."/>
            <person name="Zwiers L.-H."/>
            <person name="Turgeon B."/>
            <person name="Goodwin S."/>
            <person name="Spatafora J."/>
            <person name="Crous P."/>
            <person name="Grigoriev I."/>
        </authorList>
    </citation>
    <scope>NUCLEOTIDE SEQUENCE</scope>
    <source>
        <strain evidence="2">CBS 116005</strain>
    </source>
</reference>
<dbReference type="AlphaFoldDB" id="A0A6G1LNG7"/>